<accession>A0ABQ4CPW4</accession>
<evidence type="ECO:0000313" key="2">
    <source>
        <dbReference type="Proteomes" id="UP000604117"/>
    </source>
</evidence>
<keyword evidence="2" id="KW-1185">Reference proteome</keyword>
<proteinExistence type="predicted"/>
<gene>
    <name evidence="1" type="ORF">Asi02nite_28560</name>
</gene>
<reference evidence="1 2" key="1">
    <citation type="submission" date="2021-01" db="EMBL/GenBank/DDBJ databases">
        <title>Whole genome shotgun sequence of Asanoa siamensis NBRC 107932.</title>
        <authorList>
            <person name="Komaki H."/>
            <person name="Tamura T."/>
        </authorList>
    </citation>
    <scope>NUCLEOTIDE SEQUENCE [LARGE SCALE GENOMIC DNA]</scope>
    <source>
        <strain evidence="1 2">NBRC 107932</strain>
    </source>
</reference>
<comment type="caution">
    <text evidence="1">The sequence shown here is derived from an EMBL/GenBank/DDBJ whole genome shotgun (WGS) entry which is preliminary data.</text>
</comment>
<organism evidence="1 2">
    <name type="scientific">Asanoa siamensis</name>
    <dbReference type="NCBI Taxonomy" id="926357"/>
    <lineage>
        <taxon>Bacteria</taxon>
        <taxon>Bacillati</taxon>
        <taxon>Actinomycetota</taxon>
        <taxon>Actinomycetes</taxon>
        <taxon>Micromonosporales</taxon>
        <taxon>Micromonosporaceae</taxon>
        <taxon>Asanoa</taxon>
    </lineage>
</organism>
<sequence>MIANAFGFGSVGAGVADGMDRNLVRALVSVWDRPAFRDGLRHLIDLDEVTALLAALAVDDRSDEVDLRVMSLLRSALETTEIRRAVLLLVDTDDVRREVTASIAEGLADRPGLAAAVTSALDDPAVRAEITAALESPRLRAAVWRAVDDQFGGRRWKTVTELVVLLARHGHARRLVWMLKRHGVLRELRRRSGPAAA</sequence>
<name>A0ABQ4CPW4_9ACTN</name>
<evidence type="ECO:0008006" key="3">
    <source>
        <dbReference type="Google" id="ProtNLM"/>
    </source>
</evidence>
<dbReference type="EMBL" id="BONE01000020">
    <property type="protein sequence ID" value="GIF73338.1"/>
    <property type="molecule type" value="Genomic_DNA"/>
</dbReference>
<evidence type="ECO:0000313" key="1">
    <source>
        <dbReference type="EMBL" id="GIF73338.1"/>
    </source>
</evidence>
<dbReference type="Proteomes" id="UP000604117">
    <property type="component" value="Unassembled WGS sequence"/>
</dbReference>
<protein>
    <recommendedName>
        <fullName evidence="3">HEAT repeat protein</fullName>
    </recommendedName>
</protein>